<dbReference type="SUPFAM" id="SSF54862">
    <property type="entry name" value="4Fe-4S ferredoxins"/>
    <property type="match status" value="1"/>
</dbReference>
<dbReference type="RefSeq" id="WP_072905207.1">
    <property type="nucleotide sequence ID" value="NZ_FQZT01000001.1"/>
</dbReference>
<proteinExistence type="predicted"/>
<dbReference type="InterPro" id="IPR017896">
    <property type="entry name" value="4Fe4S_Fe-S-bd"/>
</dbReference>
<dbReference type="EMBL" id="FQZT01000001">
    <property type="protein sequence ID" value="SHI59893.1"/>
    <property type="molecule type" value="Genomic_DNA"/>
</dbReference>
<dbReference type="PROSITE" id="PS51379">
    <property type="entry name" value="4FE4S_FER_2"/>
    <property type="match status" value="2"/>
</dbReference>
<dbReference type="Proteomes" id="UP000184171">
    <property type="component" value="Unassembled WGS sequence"/>
</dbReference>
<gene>
    <name evidence="2" type="ORF">SAMN02745165_00516</name>
</gene>
<sequence>MKIVVDHALCCGSGECIKVCPEKAISLVDGKAVIDMKLCDLDGICIPACPVSAIGYDEGELGGCGF</sequence>
<evidence type="ECO:0000313" key="2">
    <source>
        <dbReference type="EMBL" id="SHI59893.1"/>
    </source>
</evidence>
<protein>
    <submittedName>
        <fullName evidence="2">4Fe-4S dicluster domain-containing protein</fullName>
    </submittedName>
</protein>
<accession>A0A1M6CG44</accession>
<evidence type="ECO:0000313" key="3">
    <source>
        <dbReference type="Proteomes" id="UP000184171"/>
    </source>
</evidence>
<dbReference type="STRING" id="1122189.SAMN02745165_00516"/>
<dbReference type="Pfam" id="PF13237">
    <property type="entry name" value="Fer4_10"/>
    <property type="match status" value="1"/>
</dbReference>
<dbReference type="OrthoDB" id="9804603at2"/>
<dbReference type="AlphaFoldDB" id="A0A1M6CG44"/>
<reference evidence="2 3" key="1">
    <citation type="submission" date="2016-11" db="EMBL/GenBank/DDBJ databases">
        <authorList>
            <person name="Jaros S."/>
            <person name="Januszkiewicz K."/>
            <person name="Wedrychowicz H."/>
        </authorList>
    </citation>
    <scope>NUCLEOTIDE SEQUENCE [LARGE SCALE GENOMIC DNA]</scope>
    <source>
        <strain evidence="2 3">DSM 5091</strain>
    </source>
</reference>
<dbReference type="Gene3D" id="3.30.70.20">
    <property type="match status" value="1"/>
</dbReference>
<organism evidence="2 3">
    <name type="scientific">Malonomonas rubra DSM 5091</name>
    <dbReference type="NCBI Taxonomy" id="1122189"/>
    <lineage>
        <taxon>Bacteria</taxon>
        <taxon>Pseudomonadati</taxon>
        <taxon>Thermodesulfobacteriota</taxon>
        <taxon>Desulfuromonadia</taxon>
        <taxon>Desulfuromonadales</taxon>
        <taxon>Geopsychrobacteraceae</taxon>
        <taxon>Malonomonas</taxon>
    </lineage>
</organism>
<name>A0A1M6CG44_MALRU</name>
<feature type="domain" description="4Fe-4S ferredoxin-type" evidence="1">
    <location>
        <begin position="31"/>
        <end position="59"/>
    </location>
</feature>
<evidence type="ECO:0000259" key="1">
    <source>
        <dbReference type="PROSITE" id="PS51379"/>
    </source>
</evidence>
<keyword evidence="3" id="KW-1185">Reference proteome</keyword>
<feature type="domain" description="4Fe-4S ferredoxin-type" evidence="1">
    <location>
        <begin position="1"/>
        <end position="30"/>
    </location>
</feature>